<feature type="binding site" evidence="5">
    <location>
        <position position="72"/>
    </location>
    <ligand>
        <name>a divalent metal cation</name>
        <dbReference type="ChEBI" id="CHEBI:60240"/>
        <label>1</label>
    </ligand>
</feature>
<dbReference type="AlphaFoldDB" id="A0A1M7YCX2"/>
<dbReference type="Proteomes" id="UP000184603">
    <property type="component" value="Unassembled WGS sequence"/>
</dbReference>
<protein>
    <recommendedName>
        <fullName evidence="3">GTP cyclohydrolase 1 type 2 homolog</fullName>
    </recommendedName>
</protein>
<dbReference type="InterPro" id="IPR036069">
    <property type="entry name" value="DUF34/NIF3_sf"/>
</dbReference>
<evidence type="ECO:0000256" key="5">
    <source>
        <dbReference type="PIRSR" id="PIRSR602678-1"/>
    </source>
</evidence>
<feature type="binding site" evidence="5">
    <location>
        <position position="110"/>
    </location>
    <ligand>
        <name>a divalent metal cation</name>
        <dbReference type="ChEBI" id="CHEBI:60240"/>
        <label>1</label>
    </ligand>
</feature>
<keyword evidence="4 5" id="KW-0479">Metal-binding</keyword>
<evidence type="ECO:0000256" key="3">
    <source>
        <dbReference type="ARBA" id="ARBA00022112"/>
    </source>
</evidence>
<dbReference type="NCBIfam" id="TIGR00486">
    <property type="entry name" value="YbgI_SA1388"/>
    <property type="match status" value="1"/>
</dbReference>
<dbReference type="STRING" id="1121416.SAMN02745220_03420"/>
<name>A0A1M7YCX2_9BACT</name>
<reference evidence="6 7" key="1">
    <citation type="submission" date="2016-12" db="EMBL/GenBank/DDBJ databases">
        <authorList>
            <person name="Song W.-J."/>
            <person name="Kurnit D.M."/>
        </authorList>
    </citation>
    <scope>NUCLEOTIDE SEQUENCE [LARGE SCALE GENOMIC DNA]</scope>
    <source>
        <strain evidence="6 7">DSM 18488</strain>
    </source>
</reference>
<dbReference type="InterPro" id="IPR002678">
    <property type="entry name" value="DUF34/NIF3"/>
</dbReference>
<proteinExistence type="inferred from homology"/>
<evidence type="ECO:0000256" key="2">
    <source>
        <dbReference type="ARBA" id="ARBA00011643"/>
    </source>
</evidence>
<organism evidence="6 7">
    <name type="scientific">Desulfopila aestuarii DSM 18488</name>
    <dbReference type="NCBI Taxonomy" id="1121416"/>
    <lineage>
        <taxon>Bacteria</taxon>
        <taxon>Pseudomonadati</taxon>
        <taxon>Thermodesulfobacteriota</taxon>
        <taxon>Desulfobulbia</taxon>
        <taxon>Desulfobulbales</taxon>
        <taxon>Desulfocapsaceae</taxon>
        <taxon>Desulfopila</taxon>
    </lineage>
</organism>
<dbReference type="EMBL" id="FRFE01000018">
    <property type="protein sequence ID" value="SHO50416.1"/>
    <property type="molecule type" value="Genomic_DNA"/>
</dbReference>
<dbReference type="Gene3D" id="3.40.1390.30">
    <property type="entry name" value="NIF3 (NGG1p interacting factor 3)-like"/>
    <property type="match status" value="2"/>
</dbReference>
<dbReference type="PANTHER" id="PTHR13799:SF14">
    <property type="entry name" value="GTP CYCLOHYDROLASE 1 TYPE 2 HOMOLOG"/>
    <property type="match status" value="1"/>
</dbReference>
<gene>
    <name evidence="6" type="ORF">SAMN02745220_03420</name>
</gene>
<dbReference type="GO" id="GO:0046872">
    <property type="term" value="F:metal ion binding"/>
    <property type="evidence" value="ECO:0007669"/>
    <property type="project" value="UniProtKB-KW"/>
</dbReference>
<evidence type="ECO:0000256" key="4">
    <source>
        <dbReference type="ARBA" id="ARBA00022723"/>
    </source>
</evidence>
<accession>A0A1M7YCX2</accession>
<comment type="similarity">
    <text evidence="1">Belongs to the GTP cyclohydrolase I type 2/NIF3 family.</text>
</comment>
<dbReference type="FunFam" id="3.40.1390.30:FF:000001">
    <property type="entry name" value="GTP cyclohydrolase 1 type 2"/>
    <property type="match status" value="1"/>
</dbReference>
<keyword evidence="7" id="KW-1185">Reference proteome</keyword>
<feature type="binding site" evidence="5">
    <location>
        <position position="71"/>
    </location>
    <ligand>
        <name>a divalent metal cation</name>
        <dbReference type="ChEBI" id="CHEBI:60240"/>
        <label>1</label>
    </ligand>
</feature>
<feature type="binding site" evidence="5">
    <location>
        <position position="237"/>
    </location>
    <ligand>
        <name>a divalent metal cation</name>
        <dbReference type="ChEBI" id="CHEBI:60240"/>
        <label>1</label>
    </ligand>
</feature>
<feature type="binding site" evidence="5">
    <location>
        <position position="233"/>
    </location>
    <ligand>
        <name>a divalent metal cation</name>
        <dbReference type="ChEBI" id="CHEBI:60240"/>
        <label>1</label>
    </ligand>
</feature>
<dbReference type="SUPFAM" id="SSF102705">
    <property type="entry name" value="NIF3 (NGG1p interacting factor 3)-like"/>
    <property type="match status" value="1"/>
</dbReference>
<sequence length="282" mass="30355">MCNVLMTVRIRDIIAGIDRESPFDLAENWDNVGLLVGSPEHEVRKILLGLDPTTTLVDEAIARGADTIITHHPVIFKPLPRIDTSTPEGSLLQKALTHQIAIIACHTNLDSSKNGVSDILASELGLTEIAPLIPTTPGNEAGTGIGRVGCYAEPIAIREFVDRALNVLGLPVLQVAGPLPEMVGKVAVCGGSGSDLAETAYASGADIYLTAEVKHNIARWAEERDFCIIDGSHYGTEQPAIRLLAEKLSTIAAQSSWKIEILQTVDEKSPFVWLHQNSLTQE</sequence>
<evidence type="ECO:0000313" key="7">
    <source>
        <dbReference type="Proteomes" id="UP000184603"/>
    </source>
</evidence>
<dbReference type="PANTHER" id="PTHR13799">
    <property type="entry name" value="NGG1 INTERACTING FACTOR 3"/>
    <property type="match status" value="1"/>
</dbReference>
<comment type="subunit">
    <text evidence="2">Homohexamer.</text>
</comment>
<evidence type="ECO:0000313" key="6">
    <source>
        <dbReference type="EMBL" id="SHO50416.1"/>
    </source>
</evidence>
<dbReference type="GO" id="GO:0005737">
    <property type="term" value="C:cytoplasm"/>
    <property type="evidence" value="ECO:0007669"/>
    <property type="project" value="TreeGrafter"/>
</dbReference>
<evidence type="ECO:0000256" key="1">
    <source>
        <dbReference type="ARBA" id="ARBA00006964"/>
    </source>
</evidence>
<dbReference type="Pfam" id="PF01784">
    <property type="entry name" value="DUF34_NIF3"/>
    <property type="match status" value="1"/>
</dbReference>